<dbReference type="InterPro" id="IPR032466">
    <property type="entry name" value="Metal_Hydrolase"/>
</dbReference>
<feature type="binding site" evidence="7">
    <location>
        <begin position="305"/>
        <end position="307"/>
    </location>
    <ligand>
        <name>substrate</name>
    </ligand>
</feature>
<gene>
    <name evidence="10" type="primary">nagA</name>
    <name evidence="10" type="ORF">IAB37_06885</name>
</gene>
<evidence type="ECO:0000313" key="10">
    <source>
        <dbReference type="EMBL" id="HIR61279.1"/>
    </source>
</evidence>
<protein>
    <submittedName>
        <fullName evidence="10">N-acetylglucosamine-6-phosphate deacetylase</fullName>
        <ecNumber evidence="10">3.5.1.25</ecNumber>
    </submittedName>
</protein>
<reference evidence="10" key="2">
    <citation type="journal article" date="2021" name="PeerJ">
        <title>Extensive microbial diversity within the chicken gut microbiome revealed by metagenomics and culture.</title>
        <authorList>
            <person name="Gilroy R."/>
            <person name="Ravi A."/>
            <person name="Getino M."/>
            <person name="Pursley I."/>
            <person name="Horton D.L."/>
            <person name="Alikhan N.F."/>
            <person name="Baker D."/>
            <person name="Gharbi K."/>
            <person name="Hall N."/>
            <person name="Watson M."/>
            <person name="Adriaenssens E.M."/>
            <person name="Foster-Nyarko E."/>
            <person name="Jarju S."/>
            <person name="Secka A."/>
            <person name="Antonio M."/>
            <person name="Oren A."/>
            <person name="Chaudhuri R.R."/>
            <person name="La Ragione R."/>
            <person name="Hildebrand F."/>
            <person name="Pallen M.J."/>
        </authorList>
    </citation>
    <scope>NUCLEOTIDE SEQUENCE</scope>
    <source>
        <strain evidence="10">CHK189-12415</strain>
    </source>
</reference>
<dbReference type="NCBIfam" id="TIGR00221">
    <property type="entry name" value="nagA"/>
    <property type="match status" value="1"/>
</dbReference>
<evidence type="ECO:0000256" key="5">
    <source>
        <dbReference type="PIRNR" id="PIRNR038994"/>
    </source>
</evidence>
<dbReference type="Gene3D" id="3.20.20.140">
    <property type="entry name" value="Metal-dependent hydrolases"/>
    <property type="match status" value="1"/>
</dbReference>
<sequence length="377" mass="40939">MLFQNALLFLPDGHFRLGDMRVNGEWIAEIGEKLSLLPGEEALDCGRRKLAPGLIDIHTHGCRMHDFCEGTEEAFEAMAACYIENGITTVCPTSMTLPVERLEEIYLAYARWMEKNPRGTRMIGINMEGPFISVAKKGAHEEKYIVPADIESFQRLWEASGGRIRLCDAAPEIPGNLDFIREAKDFCTISIAHTAGSYEEVIAGFEAGAKGVTHLFNGMSGFSHRSPGCPGAAFDRAEYAELICDGEHVLPSVLRAAVKLLGPERLVVISDSVTPAGMPEGTRCTLGGEEVVVRGGRAELPDGTIAGSIVNLLEEVRRLIGFGIPEETALLGCTRNPARAIGAGEIGELAAGKKADLLLLGYDYRPVRVYRDGVRYS</sequence>
<comment type="caution">
    <text evidence="10">The sequence shown here is derived from an EMBL/GenBank/DDBJ whole genome shotgun (WGS) entry which is preliminary data.</text>
</comment>
<dbReference type="Gene3D" id="2.30.40.10">
    <property type="entry name" value="Urease, subunit C, domain 1"/>
    <property type="match status" value="1"/>
</dbReference>
<dbReference type="EMBL" id="DVHA01000216">
    <property type="protein sequence ID" value="HIR61279.1"/>
    <property type="molecule type" value="Genomic_DNA"/>
</dbReference>
<feature type="binding site" evidence="7">
    <location>
        <begin position="217"/>
        <end position="218"/>
    </location>
    <ligand>
        <name>substrate</name>
    </ligand>
</feature>
<dbReference type="GO" id="GO:0046872">
    <property type="term" value="F:metal ion binding"/>
    <property type="evidence" value="ECO:0007669"/>
    <property type="project" value="UniProtKB-KW"/>
</dbReference>
<evidence type="ECO:0000259" key="9">
    <source>
        <dbReference type="Pfam" id="PF01979"/>
    </source>
</evidence>
<comment type="cofactor">
    <cofactor evidence="8">
        <name>a divalent metal cation</name>
        <dbReference type="ChEBI" id="CHEBI:60240"/>
    </cofactor>
    <text evidence="8">Binds 1 divalent metal cation per subunit.</text>
</comment>
<reference evidence="10" key="1">
    <citation type="submission" date="2020-10" db="EMBL/GenBank/DDBJ databases">
        <authorList>
            <person name="Gilroy R."/>
        </authorList>
    </citation>
    <scope>NUCLEOTIDE SEQUENCE</scope>
    <source>
        <strain evidence="10">CHK189-12415</strain>
    </source>
</reference>
<name>A0A9D1DYS7_9FIRM</name>
<accession>A0A9D1DYS7</accession>
<dbReference type="InterPro" id="IPR006680">
    <property type="entry name" value="Amidohydro-rel"/>
</dbReference>
<feature type="binding site" evidence="7">
    <location>
        <position position="248"/>
    </location>
    <ligand>
        <name>substrate</name>
    </ligand>
</feature>
<dbReference type="Proteomes" id="UP000824241">
    <property type="component" value="Unassembled WGS sequence"/>
</dbReference>
<keyword evidence="2 8" id="KW-0479">Metal-binding</keyword>
<feature type="binding site" evidence="8">
    <location>
        <position position="128"/>
    </location>
    <ligand>
        <name>Zn(2+)</name>
        <dbReference type="ChEBI" id="CHEBI:29105"/>
    </ligand>
</feature>
<feature type="binding site" evidence="8">
    <location>
        <position position="193"/>
    </location>
    <ligand>
        <name>Zn(2+)</name>
        <dbReference type="ChEBI" id="CHEBI:29105"/>
    </ligand>
</feature>
<dbReference type="SUPFAM" id="SSF51556">
    <property type="entry name" value="Metallo-dependent hydrolases"/>
    <property type="match status" value="1"/>
</dbReference>
<evidence type="ECO:0000313" key="11">
    <source>
        <dbReference type="Proteomes" id="UP000824241"/>
    </source>
</evidence>
<feature type="binding site" evidence="7">
    <location>
        <position position="139"/>
    </location>
    <ligand>
        <name>substrate</name>
    </ligand>
</feature>
<evidence type="ECO:0000256" key="3">
    <source>
        <dbReference type="ARBA" id="ARBA00022801"/>
    </source>
</evidence>
<feature type="active site" description="Proton donor/acceptor" evidence="6">
    <location>
        <position position="271"/>
    </location>
</feature>
<dbReference type="PANTHER" id="PTHR11113">
    <property type="entry name" value="N-ACETYLGLUCOSAMINE-6-PHOSPHATE DEACETYLASE"/>
    <property type="match status" value="1"/>
</dbReference>
<dbReference type="InterPro" id="IPR011059">
    <property type="entry name" value="Metal-dep_hydrolase_composite"/>
</dbReference>
<dbReference type="Pfam" id="PF01979">
    <property type="entry name" value="Amidohydro_1"/>
    <property type="match status" value="1"/>
</dbReference>
<evidence type="ECO:0000256" key="6">
    <source>
        <dbReference type="PIRSR" id="PIRSR038994-1"/>
    </source>
</evidence>
<dbReference type="PANTHER" id="PTHR11113:SF14">
    <property type="entry name" value="N-ACETYLGLUCOSAMINE-6-PHOSPHATE DEACETYLASE"/>
    <property type="match status" value="1"/>
</dbReference>
<dbReference type="EC" id="3.5.1.25" evidence="10"/>
<evidence type="ECO:0000256" key="8">
    <source>
        <dbReference type="PIRSR" id="PIRSR038994-3"/>
    </source>
</evidence>
<comment type="similarity">
    <text evidence="1 5">Belongs to the metallo-dependent hydrolases superfamily. NagA family.</text>
</comment>
<dbReference type="GO" id="GO:0006046">
    <property type="term" value="P:N-acetylglucosamine catabolic process"/>
    <property type="evidence" value="ECO:0007669"/>
    <property type="project" value="TreeGrafter"/>
</dbReference>
<evidence type="ECO:0000256" key="7">
    <source>
        <dbReference type="PIRSR" id="PIRSR038994-2"/>
    </source>
</evidence>
<dbReference type="AlphaFoldDB" id="A0A9D1DYS7"/>
<feature type="domain" description="Amidohydrolase-related" evidence="9">
    <location>
        <begin position="51"/>
        <end position="369"/>
    </location>
</feature>
<keyword evidence="4 5" id="KW-0119">Carbohydrate metabolism</keyword>
<dbReference type="InterPro" id="IPR003764">
    <property type="entry name" value="GlcNAc_6-P_deAcase"/>
</dbReference>
<dbReference type="CDD" id="cd00854">
    <property type="entry name" value="NagA"/>
    <property type="match status" value="1"/>
</dbReference>
<proteinExistence type="inferred from homology"/>
<dbReference type="GO" id="GO:0008448">
    <property type="term" value="F:N-acetylglucosamine-6-phosphate deacetylase activity"/>
    <property type="evidence" value="ECO:0007669"/>
    <property type="project" value="UniProtKB-EC"/>
</dbReference>
<evidence type="ECO:0000256" key="1">
    <source>
        <dbReference type="ARBA" id="ARBA00010716"/>
    </source>
</evidence>
<dbReference type="SUPFAM" id="SSF51338">
    <property type="entry name" value="Composite domain of metallo-dependent hydrolases"/>
    <property type="match status" value="1"/>
</dbReference>
<feature type="binding site" evidence="7">
    <location>
        <position position="225"/>
    </location>
    <ligand>
        <name>substrate</name>
    </ligand>
</feature>
<dbReference type="PIRSF" id="PIRSF038994">
    <property type="entry name" value="NagA"/>
    <property type="match status" value="1"/>
</dbReference>
<organism evidence="10 11">
    <name type="scientific">Candidatus Faecivivens stercoravium</name>
    <dbReference type="NCBI Taxonomy" id="2840803"/>
    <lineage>
        <taxon>Bacteria</taxon>
        <taxon>Bacillati</taxon>
        <taxon>Bacillota</taxon>
        <taxon>Clostridia</taxon>
        <taxon>Eubacteriales</taxon>
        <taxon>Oscillospiraceae</taxon>
        <taxon>Oscillospiraceae incertae sedis</taxon>
        <taxon>Candidatus Faecivivens</taxon>
    </lineage>
</organism>
<evidence type="ECO:0000256" key="2">
    <source>
        <dbReference type="ARBA" id="ARBA00022723"/>
    </source>
</evidence>
<evidence type="ECO:0000256" key="4">
    <source>
        <dbReference type="ARBA" id="ARBA00023277"/>
    </source>
</evidence>
<keyword evidence="3 5" id="KW-0378">Hydrolase</keyword>
<feature type="binding site" evidence="8">
    <location>
        <position position="214"/>
    </location>
    <ligand>
        <name>Zn(2+)</name>
        <dbReference type="ChEBI" id="CHEBI:29105"/>
    </ligand>
</feature>